<dbReference type="EMBL" id="JALLAZ020000754">
    <property type="protein sequence ID" value="KAL3787889.1"/>
    <property type="molecule type" value="Genomic_DNA"/>
</dbReference>
<protein>
    <recommendedName>
        <fullName evidence="3">Protein-tyrosine sulfotransferase</fullName>
    </recommendedName>
</protein>
<accession>A0ABD3PJN3</accession>
<reference evidence="1 2" key="1">
    <citation type="submission" date="2024-10" db="EMBL/GenBank/DDBJ databases">
        <title>Updated reference genomes for cyclostephanoid diatoms.</title>
        <authorList>
            <person name="Roberts W.R."/>
            <person name="Alverson A.J."/>
        </authorList>
    </citation>
    <scope>NUCLEOTIDE SEQUENCE [LARGE SCALE GENOMIC DNA]</scope>
    <source>
        <strain evidence="1 2">AJA276-08</strain>
    </source>
</reference>
<evidence type="ECO:0008006" key="3">
    <source>
        <dbReference type="Google" id="ProtNLM"/>
    </source>
</evidence>
<proteinExistence type="predicted"/>
<dbReference type="SUPFAM" id="SSF52540">
    <property type="entry name" value="P-loop containing nucleoside triphosphate hydrolases"/>
    <property type="match status" value="1"/>
</dbReference>
<evidence type="ECO:0000313" key="2">
    <source>
        <dbReference type="Proteomes" id="UP001530315"/>
    </source>
</evidence>
<comment type="caution">
    <text evidence="1">The sequence shown here is derived from an EMBL/GenBank/DDBJ whole genome shotgun (WGS) entry which is preliminary data.</text>
</comment>
<sequence length="287" mass="32823">MLSFTRGFPLVVALAMSSFSIYIQLKYFKHIGNDTLDRDRYHNSVIEAVVDARSHDCSAYDFVFIVATGRSGSTTLMTFLNSIPGVHISGENDGQTKRLRWIYESMRNIGQGRRRIVAWANTYDMSEIKQDMRTMLIHMINPPAGSDTIGFKEIRFHSKDLDFIKMLFPCAKFILSIRENVSKQAKSAFHKKSEYNSTTVKATLKKENAILSSLARKHPDSMYLVKLEDFSVQEFDNMLQFLGRRECKTLRVPKLNMKGEYTRIERLKKNLSSGVVKCKSNATKSSS</sequence>
<dbReference type="InterPro" id="IPR027417">
    <property type="entry name" value="P-loop_NTPase"/>
</dbReference>
<name>A0ABD3PJN3_9STRA</name>
<evidence type="ECO:0000313" key="1">
    <source>
        <dbReference type="EMBL" id="KAL3787889.1"/>
    </source>
</evidence>
<gene>
    <name evidence="1" type="ORF">ACHAW5_007252</name>
</gene>
<dbReference type="Proteomes" id="UP001530315">
    <property type="component" value="Unassembled WGS sequence"/>
</dbReference>
<organism evidence="1 2">
    <name type="scientific">Stephanodiscus triporus</name>
    <dbReference type="NCBI Taxonomy" id="2934178"/>
    <lineage>
        <taxon>Eukaryota</taxon>
        <taxon>Sar</taxon>
        <taxon>Stramenopiles</taxon>
        <taxon>Ochrophyta</taxon>
        <taxon>Bacillariophyta</taxon>
        <taxon>Coscinodiscophyceae</taxon>
        <taxon>Thalassiosirophycidae</taxon>
        <taxon>Stephanodiscales</taxon>
        <taxon>Stephanodiscaceae</taxon>
        <taxon>Stephanodiscus</taxon>
    </lineage>
</organism>
<dbReference type="Pfam" id="PF13469">
    <property type="entry name" value="Sulfotransfer_3"/>
    <property type="match status" value="1"/>
</dbReference>
<dbReference type="AlphaFoldDB" id="A0ABD3PJN3"/>
<dbReference type="Gene3D" id="3.40.50.300">
    <property type="entry name" value="P-loop containing nucleotide triphosphate hydrolases"/>
    <property type="match status" value="1"/>
</dbReference>
<keyword evidence="2" id="KW-1185">Reference proteome</keyword>